<reference evidence="4" key="1">
    <citation type="journal article" date="2020" name="Stud. Mycol.">
        <title>101 Dothideomycetes genomes: a test case for predicting lifestyles and emergence of pathogens.</title>
        <authorList>
            <person name="Haridas S."/>
            <person name="Albert R."/>
            <person name="Binder M."/>
            <person name="Bloem J."/>
            <person name="Labutti K."/>
            <person name="Salamov A."/>
            <person name="Andreopoulos B."/>
            <person name="Baker S."/>
            <person name="Barry K."/>
            <person name="Bills G."/>
            <person name="Bluhm B."/>
            <person name="Cannon C."/>
            <person name="Castanera R."/>
            <person name="Culley D."/>
            <person name="Daum C."/>
            <person name="Ezra D."/>
            <person name="Gonzalez J."/>
            <person name="Henrissat B."/>
            <person name="Kuo A."/>
            <person name="Liang C."/>
            <person name="Lipzen A."/>
            <person name="Lutzoni F."/>
            <person name="Magnuson J."/>
            <person name="Mondo S."/>
            <person name="Nolan M."/>
            <person name="Ohm R."/>
            <person name="Pangilinan J."/>
            <person name="Park H.-J."/>
            <person name="Ramirez L."/>
            <person name="Alfaro M."/>
            <person name="Sun H."/>
            <person name="Tritt A."/>
            <person name="Yoshinaga Y."/>
            <person name="Zwiers L.-H."/>
            <person name="Turgeon B."/>
            <person name="Goodwin S."/>
            <person name="Spatafora J."/>
            <person name="Crous P."/>
            <person name="Grigoriev I."/>
        </authorList>
    </citation>
    <scope>NUCLEOTIDE SEQUENCE</scope>
    <source>
        <strain evidence="4">CBS 110217</strain>
    </source>
</reference>
<proteinExistence type="predicted"/>
<evidence type="ECO:0000256" key="2">
    <source>
        <dbReference type="ARBA" id="ARBA00022553"/>
    </source>
</evidence>
<organism evidence="4 5">
    <name type="scientific">Setomelanomma holmii</name>
    <dbReference type="NCBI Taxonomy" id="210430"/>
    <lineage>
        <taxon>Eukaryota</taxon>
        <taxon>Fungi</taxon>
        <taxon>Dikarya</taxon>
        <taxon>Ascomycota</taxon>
        <taxon>Pezizomycotina</taxon>
        <taxon>Dothideomycetes</taxon>
        <taxon>Pleosporomycetidae</taxon>
        <taxon>Pleosporales</taxon>
        <taxon>Pleosporineae</taxon>
        <taxon>Phaeosphaeriaceae</taxon>
        <taxon>Setomelanomma</taxon>
    </lineage>
</organism>
<dbReference type="PANTHER" id="PTHR43439">
    <property type="entry name" value="PHENYLACETATE-COENZYME A LIGASE"/>
    <property type="match status" value="1"/>
</dbReference>
<gene>
    <name evidence="4" type="ORF">EK21DRAFT_102112</name>
</gene>
<dbReference type="PROSITE" id="PS00455">
    <property type="entry name" value="AMP_BINDING"/>
    <property type="match status" value="1"/>
</dbReference>
<dbReference type="InterPro" id="IPR020845">
    <property type="entry name" value="AMP-binding_CS"/>
</dbReference>
<sequence length="563" mass="63176">MGSMPKNTDAYQQAKLLVTAIEERANWTPNNTYMRYPGPDWETKGYDTISWKQYASAIDKAAYWLDHKLGEAVSNDTIAYYGPNDPRYGILVPATMKTGRNILVPDGRVSAGGLEDLLKSTNCKAWITAEDDTREPLIGETEALRTLALPSLEWLLESVEQERYPYDKTFEQVAHEAVIVIHTSGTTGKPKPIYQTNGYWSAIGTGTLLSQRHWPRGLAHESWIGRTVLNCCAPQWMAGLHALITAPAFYESPCVMLPPDATSPSPELFKKVLAMNRIDGLMCPPHTVVTLYEDLETQAMLKSLKFVLFLGAALDRSVGDDLCEHIRVTPLIGATETGDQMSIRPADRKLWYTHDFVPENGSTMVPIEDDESDLHELVLERPKDGSVNIFQAAFWNSAFDGFDRIETKDLYAPIIDSDGRTRWIFSARKDDLTKLNWLAKFHAHDIEARILKHSAIKSVCVGGEGRPTPYVIVEAKEGVLDRTSPDQLLEDLYATVIAKTNAKDIDEIRIPKETVLLARAEKLFKRNLKQVVMRKEVEKDYQDEIEEAYAQLEKVRASAAAAT</sequence>
<dbReference type="InterPro" id="IPR051414">
    <property type="entry name" value="Adenylate-forming_Reductase"/>
</dbReference>
<dbReference type="Proteomes" id="UP000799777">
    <property type="component" value="Unassembled WGS sequence"/>
</dbReference>
<dbReference type="Pfam" id="PF23562">
    <property type="entry name" value="AMP-binding_C_3"/>
    <property type="match status" value="1"/>
</dbReference>
<accession>A0A9P4H7E9</accession>
<evidence type="ECO:0000313" key="4">
    <source>
        <dbReference type="EMBL" id="KAF2028026.1"/>
    </source>
</evidence>
<dbReference type="InterPro" id="IPR000873">
    <property type="entry name" value="AMP-dep_synth/lig_dom"/>
</dbReference>
<evidence type="ECO:0000256" key="1">
    <source>
        <dbReference type="ARBA" id="ARBA00022450"/>
    </source>
</evidence>
<dbReference type="OrthoDB" id="429813at2759"/>
<dbReference type="AlphaFoldDB" id="A0A9P4H7E9"/>
<keyword evidence="1" id="KW-0596">Phosphopantetheine</keyword>
<evidence type="ECO:0000313" key="5">
    <source>
        <dbReference type="Proteomes" id="UP000799777"/>
    </source>
</evidence>
<keyword evidence="2" id="KW-0597">Phosphoprotein</keyword>
<protein>
    <submittedName>
        <fullName evidence="4">Acetyl-CoA synthetase-like protein</fullName>
    </submittedName>
</protein>
<evidence type="ECO:0000259" key="3">
    <source>
        <dbReference type="Pfam" id="PF00501"/>
    </source>
</evidence>
<dbReference type="InterPro" id="IPR042099">
    <property type="entry name" value="ANL_N_sf"/>
</dbReference>
<name>A0A9P4H7E9_9PLEO</name>
<dbReference type="SUPFAM" id="SSF56801">
    <property type="entry name" value="Acetyl-CoA synthetase-like"/>
    <property type="match status" value="1"/>
</dbReference>
<comment type="caution">
    <text evidence="4">The sequence shown here is derived from an EMBL/GenBank/DDBJ whole genome shotgun (WGS) entry which is preliminary data.</text>
</comment>
<dbReference type="PANTHER" id="PTHR43439:SF2">
    <property type="entry name" value="ENZYME, PUTATIVE (JCVI)-RELATED"/>
    <property type="match status" value="1"/>
</dbReference>
<keyword evidence="5" id="KW-1185">Reference proteome</keyword>
<feature type="domain" description="AMP-dependent synthetase/ligase" evidence="3">
    <location>
        <begin position="22"/>
        <end position="342"/>
    </location>
</feature>
<dbReference type="Gene3D" id="3.40.50.12780">
    <property type="entry name" value="N-terminal domain of ligase-like"/>
    <property type="match status" value="1"/>
</dbReference>
<dbReference type="EMBL" id="ML978218">
    <property type="protein sequence ID" value="KAF2028026.1"/>
    <property type="molecule type" value="Genomic_DNA"/>
</dbReference>
<dbReference type="Pfam" id="PF00501">
    <property type="entry name" value="AMP-binding"/>
    <property type="match status" value="1"/>
</dbReference>